<evidence type="ECO:0000313" key="19">
    <source>
        <dbReference type="Proteomes" id="UP001303473"/>
    </source>
</evidence>
<dbReference type="GO" id="GO:0003724">
    <property type="term" value="F:RNA helicase activity"/>
    <property type="evidence" value="ECO:0007669"/>
    <property type="project" value="UniProtKB-EC"/>
</dbReference>
<proteinExistence type="inferred from homology"/>
<evidence type="ECO:0000256" key="6">
    <source>
        <dbReference type="ARBA" id="ARBA00022801"/>
    </source>
</evidence>
<comment type="catalytic activity">
    <reaction evidence="12">
        <text>ATP + H2O = ADP + phosphate + H(+)</text>
        <dbReference type="Rhea" id="RHEA:13065"/>
        <dbReference type="ChEBI" id="CHEBI:15377"/>
        <dbReference type="ChEBI" id="CHEBI:15378"/>
        <dbReference type="ChEBI" id="CHEBI:30616"/>
        <dbReference type="ChEBI" id="CHEBI:43474"/>
        <dbReference type="ChEBI" id="CHEBI:456216"/>
        <dbReference type="EC" id="3.6.4.13"/>
    </reaction>
</comment>
<dbReference type="InterPro" id="IPR014001">
    <property type="entry name" value="Helicase_ATP-bd"/>
</dbReference>
<dbReference type="Pfam" id="PF00270">
    <property type="entry name" value="DEAD"/>
    <property type="match status" value="1"/>
</dbReference>
<evidence type="ECO:0000313" key="18">
    <source>
        <dbReference type="EMBL" id="KAK3941600.1"/>
    </source>
</evidence>
<dbReference type="InterPro" id="IPR011545">
    <property type="entry name" value="DEAD/DEAH_box_helicase_dom"/>
</dbReference>
<dbReference type="PROSITE" id="PS51192">
    <property type="entry name" value="HELICASE_ATP_BIND_1"/>
    <property type="match status" value="1"/>
</dbReference>
<dbReference type="Proteomes" id="UP001303473">
    <property type="component" value="Unassembled WGS sequence"/>
</dbReference>
<dbReference type="GO" id="GO:0005829">
    <property type="term" value="C:cytosol"/>
    <property type="evidence" value="ECO:0007669"/>
    <property type="project" value="TreeGrafter"/>
</dbReference>
<dbReference type="PROSITE" id="PS51195">
    <property type="entry name" value="Q_MOTIF"/>
    <property type="match status" value="1"/>
</dbReference>
<evidence type="ECO:0000256" key="8">
    <source>
        <dbReference type="ARBA" id="ARBA00022840"/>
    </source>
</evidence>
<dbReference type="AlphaFoldDB" id="A0AAN6S5W9"/>
<comment type="function">
    <text evidence="1">ATP-binding RNA helicase involved in the biogenesis of 60S ribosomal subunits and is required for the normal formation of 25S and 5.8S rRNAs.</text>
</comment>
<evidence type="ECO:0000256" key="14">
    <source>
        <dbReference type="SAM" id="MobiDB-lite"/>
    </source>
</evidence>
<evidence type="ECO:0000256" key="4">
    <source>
        <dbReference type="ARBA" id="ARBA00022517"/>
    </source>
</evidence>
<dbReference type="InterPro" id="IPR014014">
    <property type="entry name" value="RNA_helicase_DEAD_Q_motif"/>
</dbReference>
<evidence type="ECO:0000256" key="7">
    <source>
        <dbReference type="ARBA" id="ARBA00022806"/>
    </source>
</evidence>
<feature type="domain" description="Helicase C-terminal" evidence="16">
    <location>
        <begin position="297"/>
        <end position="518"/>
    </location>
</feature>
<keyword evidence="5" id="KW-0547">Nucleotide-binding</keyword>
<dbReference type="PROSITE" id="PS51194">
    <property type="entry name" value="HELICASE_CTER"/>
    <property type="match status" value="1"/>
</dbReference>
<dbReference type="PANTHER" id="PTHR47959:SF21">
    <property type="entry name" value="DEAD-BOX HELICASE 56"/>
    <property type="match status" value="1"/>
</dbReference>
<dbReference type="GO" id="GO:0005634">
    <property type="term" value="C:nucleus"/>
    <property type="evidence" value="ECO:0007669"/>
    <property type="project" value="UniProtKB-SubCell"/>
</dbReference>
<evidence type="ECO:0000256" key="10">
    <source>
        <dbReference type="ARBA" id="ARBA00023242"/>
    </source>
</evidence>
<evidence type="ECO:0000256" key="2">
    <source>
        <dbReference type="ARBA" id="ARBA00004123"/>
    </source>
</evidence>
<dbReference type="GO" id="GO:0010467">
    <property type="term" value="P:gene expression"/>
    <property type="evidence" value="ECO:0007669"/>
    <property type="project" value="UniProtKB-ARBA"/>
</dbReference>
<name>A0AAN6S5W9_9PEZI</name>
<dbReference type="SMART" id="SM00490">
    <property type="entry name" value="HELICc"/>
    <property type="match status" value="1"/>
</dbReference>
<keyword evidence="6 18" id="KW-0378">Hydrolase</keyword>
<evidence type="ECO:0000256" key="3">
    <source>
        <dbReference type="ARBA" id="ARBA00012552"/>
    </source>
</evidence>
<feature type="short sequence motif" description="Q motif" evidence="13">
    <location>
        <begin position="77"/>
        <end position="105"/>
    </location>
</feature>
<dbReference type="InterPro" id="IPR050079">
    <property type="entry name" value="DEAD_box_RNA_helicase"/>
</dbReference>
<keyword evidence="8" id="KW-0067">ATP-binding</keyword>
<dbReference type="EC" id="3.6.4.13" evidence="3"/>
<reference evidence="19" key="1">
    <citation type="journal article" date="2023" name="Mol. Phylogenet. Evol.">
        <title>Genome-scale phylogeny and comparative genomics of the fungal order Sordariales.</title>
        <authorList>
            <person name="Hensen N."/>
            <person name="Bonometti L."/>
            <person name="Westerberg I."/>
            <person name="Brannstrom I.O."/>
            <person name="Guillou S."/>
            <person name="Cros-Aarteil S."/>
            <person name="Calhoun S."/>
            <person name="Haridas S."/>
            <person name="Kuo A."/>
            <person name="Mondo S."/>
            <person name="Pangilinan J."/>
            <person name="Riley R."/>
            <person name="LaButti K."/>
            <person name="Andreopoulos B."/>
            <person name="Lipzen A."/>
            <person name="Chen C."/>
            <person name="Yan M."/>
            <person name="Daum C."/>
            <person name="Ng V."/>
            <person name="Clum A."/>
            <person name="Steindorff A."/>
            <person name="Ohm R.A."/>
            <person name="Martin F."/>
            <person name="Silar P."/>
            <person name="Natvig D.O."/>
            <person name="Lalanne C."/>
            <person name="Gautier V."/>
            <person name="Ament-Velasquez S.L."/>
            <person name="Kruys A."/>
            <person name="Hutchinson M.I."/>
            <person name="Powell A.J."/>
            <person name="Barry K."/>
            <person name="Miller A.N."/>
            <person name="Grigoriev I.V."/>
            <person name="Debuchy R."/>
            <person name="Gladieux P."/>
            <person name="Hiltunen Thoren M."/>
            <person name="Johannesson H."/>
        </authorList>
    </citation>
    <scope>NUCLEOTIDE SEQUENCE [LARGE SCALE GENOMIC DNA]</scope>
    <source>
        <strain evidence="19">CBS 340.73</strain>
    </source>
</reference>
<accession>A0AAN6S5W9</accession>
<organism evidence="18 19">
    <name type="scientific">Diplogelasinospora grovesii</name>
    <dbReference type="NCBI Taxonomy" id="303347"/>
    <lineage>
        <taxon>Eukaryota</taxon>
        <taxon>Fungi</taxon>
        <taxon>Dikarya</taxon>
        <taxon>Ascomycota</taxon>
        <taxon>Pezizomycotina</taxon>
        <taxon>Sordariomycetes</taxon>
        <taxon>Sordariomycetidae</taxon>
        <taxon>Sordariales</taxon>
        <taxon>Diplogelasinosporaceae</taxon>
        <taxon>Diplogelasinospora</taxon>
    </lineage>
</organism>
<dbReference type="GO" id="GO:0042254">
    <property type="term" value="P:ribosome biogenesis"/>
    <property type="evidence" value="ECO:0007669"/>
    <property type="project" value="UniProtKB-KW"/>
</dbReference>
<keyword evidence="7" id="KW-0347">Helicase</keyword>
<dbReference type="EMBL" id="MU853781">
    <property type="protein sequence ID" value="KAK3941600.1"/>
    <property type="molecule type" value="Genomic_DNA"/>
</dbReference>
<dbReference type="GO" id="GO:0016787">
    <property type="term" value="F:hydrolase activity"/>
    <property type="evidence" value="ECO:0007669"/>
    <property type="project" value="UniProtKB-KW"/>
</dbReference>
<feature type="compositionally biased region" description="Basic residues" evidence="14">
    <location>
        <begin position="618"/>
        <end position="629"/>
    </location>
</feature>
<evidence type="ECO:0000259" key="16">
    <source>
        <dbReference type="PROSITE" id="PS51194"/>
    </source>
</evidence>
<evidence type="ECO:0000259" key="17">
    <source>
        <dbReference type="PROSITE" id="PS51195"/>
    </source>
</evidence>
<evidence type="ECO:0000256" key="13">
    <source>
        <dbReference type="PROSITE-ProRule" id="PRU00552"/>
    </source>
</evidence>
<dbReference type="GO" id="GO:0003723">
    <property type="term" value="F:RNA binding"/>
    <property type="evidence" value="ECO:0007669"/>
    <property type="project" value="UniProtKB-KW"/>
</dbReference>
<dbReference type="SUPFAM" id="SSF52540">
    <property type="entry name" value="P-loop containing nucleoside triphosphate hydrolases"/>
    <property type="match status" value="2"/>
</dbReference>
<comment type="caution">
    <text evidence="18">The sequence shown here is derived from an EMBL/GenBank/DDBJ whole genome shotgun (WGS) entry which is preliminary data.</text>
</comment>
<dbReference type="CDD" id="cd17961">
    <property type="entry name" value="DEADc_DDX56"/>
    <property type="match status" value="1"/>
</dbReference>
<dbReference type="InterPro" id="IPR027417">
    <property type="entry name" value="P-loop_NTPase"/>
</dbReference>
<dbReference type="Pfam" id="PF00271">
    <property type="entry name" value="Helicase_C"/>
    <property type="match status" value="1"/>
</dbReference>
<feature type="domain" description="Helicase ATP-binding" evidence="15">
    <location>
        <begin position="108"/>
        <end position="285"/>
    </location>
</feature>
<feature type="compositionally biased region" description="Basic and acidic residues" evidence="14">
    <location>
        <begin position="58"/>
        <end position="77"/>
    </location>
</feature>
<sequence>MKRKHDQNEEAAADVPKAEKKTKKNKKPRDSIAETVEPAATPSNPPEEQSKAVVKQSDAVEKVDKESKSEKQQEKELSFSELGLDPRLVQAVAKQSYEKPTLVQRRAIPLALDGQDVLCKAKTGSGKTAAYVLPILSGILKRKSVDSAPSTSALILVPTRELADQVFKAIEEFSAFCVKDIQCVKLTDNVSDAVQKSLLANAPDVVISTPARAWKCVNSSGLSLDKLRYLVLDEADLILSFGYEEDMENLSRSMPKGVQTIMMSATLTPEVDTLKGLFCRSPKVLDLQEEAGAEDETLTQFVVKCGEDEKFLLAFLIFKLKLIKGSSLIFVSDVDRCYRLKLFFEQFGIRSCVLNSELPLNSRVHIIEEFNRNIYDLLIASENEVLGDEDKADKKEEKKGKKGDSEDKDGESKKKKKGPKRDQEYGVSRGIDFKNVAAVINFDLPTSASSYTHRIGRTARAGRTGMALSFYVPKELYRKHMPTSVKTAENDEHVLKKIIRQQAKQGREVKPYNFDKEQMDAFRYRMEDALRAVTKVAVREARTRELRQELLKSETLKRYFEENPAELAHLRHDGELRTARQQAHLKHVPEYLLPQDGSKEKLVNAGFVPLKKQDGKDRHHKRGKGKGRSFKVGGARKDPLKTFKVRRKK</sequence>
<dbReference type="GO" id="GO:0005524">
    <property type="term" value="F:ATP binding"/>
    <property type="evidence" value="ECO:0007669"/>
    <property type="project" value="UniProtKB-KW"/>
</dbReference>
<comment type="similarity">
    <text evidence="11">Belongs to the DEAD box helicase family. DDX56/DBP9 subfamily.</text>
</comment>
<feature type="domain" description="DEAD-box RNA helicase Q" evidence="17">
    <location>
        <begin position="77"/>
        <end position="105"/>
    </location>
</feature>
<keyword evidence="19" id="KW-1185">Reference proteome</keyword>
<dbReference type="Gene3D" id="3.40.50.300">
    <property type="entry name" value="P-loop containing nucleotide triphosphate hydrolases"/>
    <property type="match status" value="2"/>
</dbReference>
<comment type="subcellular location">
    <subcellularLocation>
        <location evidence="2">Nucleus</location>
    </subcellularLocation>
</comment>
<feature type="region of interest" description="Disordered" evidence="14">
    <location>
        <begin position="389"/>
        <end position="425"/>
    </location>
</feature>
<keyword evidence="4" id="KW-0690">Ribosome biogenesis</keyword>
<evidence type="ECO:0000256" key="5">
    <source>
        <dbReference type="ARBA" id="ARBA00022741"/>
    </source>
</evidence>
<dbReference type="CDD" id="cd18787">
    <property type="entry name" value="SF2_C_DEAD"/>
    <property type="match status" value="1"/>
</dbReference>
<feature type="region of interest" description="Disordered" evidence="14">
    <location>
        <begin position="1"/>
        <end position="77"/>
    </location>
</feature>
<protein>
    <recommendedName>
        <fullName evidence="3">RNA helicase</fullName>
        <ecNumber evidence="3">3.6.4.13</ecNumber>
    </recommendedName>
</protein>
<evidence type="ECO:0000256" key="11">
    <source>
        <dbReference type="ARBA" id="ARBA00038041"/>
    </source>
</evidence>
<keyword evidence="9" id="KW-0694">RNA-binding</keyword>
<evidence type="ECO:0000256" key="9">
    <source>
        <dbReference type="ARBA" id="ARBA00022884"/>
    </source>
</evidence>
<keyword evidence="10" id="KW-0539">Nucleus</keyword>
<feature type="region of interest" description="Disordered" evidence="14">
    <location>
        <begin position="609"/>
        <end position="649"/>
    </location>
</feature>
<dbReference type="InterPro" id="IPR001650">
    <property type="entry name" value="Helicase_C-like"/>
</dbReference>
<dbReference type="PANTHER" id="PTHR47959">
    <property type="entry name" value="ATP-DEPENDENT RNA HELICASE RHLE-RELATED"/>
    <property type="match status" value="1"/>
</dbReference>
<evidence type="ECO:0000259" key="15">
    <source>
        <dbReference type="PROSITE" id="PS51192"/>
    </source>
</evidence>
<evidence type="ECO:0000256" key="12">
    <source>
        <dbReference type="ARBA" id="ARBA00047984"/>
    </source>
</evidence>
<evidence type="ECO:0000256" key="1">
    <source>
        <dbReference type="ARBA" id="ARBA00003706"/>
    </source>
</evidence>
<feature type="compositionally biased region" description="Basic and acidic residues" evidence="14">
    <location>
        <begin position="389"/>
        <end position="405"/>
    </location>
</feature>
<gene>
    <name evidence="18" type="ORF">QBC46DRAFT_407067</name>
</gene>
<dbReference type="SMART" id="SM00487">
    <property type="entry name" value="DEXDc"/>
    <property type="match status" value="1"/>
</dbReference>